<organism evidence="1 2">
    <name type="scientific">Alligator mississippiensis</name>
    <name type="common">American alligator</name>
    <dbReference type="NCBI Taxonomy" id="8496"/>
    <lineage>
        <taxon>Eukaryota</taxon>
        <taxon>Metazoa</taxon>
        <taxon>Chordata</taxon>
        <taxon>Craniata</taxon>
        <taxon>Vertebrata</taxon>
        <taxon>Euteleostomi</taxon>
        <taxon>Archelosauria</taxon>
        <taxon>Archosauria</taxon>
        <taxon>Crocodylia</taxon>
        <taxon>Alligatoridae</taxon>
        <taxon>Alligatorinae</taxon>
        <taxon>Alligator</taxon>
    </lineage>
</organism>
<sequence>MVQGSKSTAMTLCRRQICDASLFSCRKVTRLPFGPLQRNGPKHPTHCSRNILPCAERKPPLIQGILQY</sequence>
<dbReference type="EMBL" id="AKHW03006807">
    <property type="protein sequence ID" value="KYO18567.1"/>
    <property type="molecule type" value="Genomic_DNA"/>
</dbReference>
<comment type="caution">
    <text evidence="1">The sequence shown here is derived from an EMBL/GenBank/DDBJ whole genome shotgun (WGS) entry which is preliminary data.</text>
</comment>
<evidence type="ECO:0000313" key="1">
    <source>
        <dbReference type="EMBL" id="KYO18567.1"/>
    </source>
</evidence>
<proteinExistence type="predicted"/>
<gene>
    <name evidence="1" type="ORF">Y1Q_0014826</name>
</gene>
<keyword evidence="2" id="KW-1185">Reference proteome</keyword>
<accession>A0A151M223</accession>
<name>A0A151M223_ALLMI</name>
<dbReference type="AlphaFoldDB" id="A0A151M223"/>
<dbReference type="Proteomes" id="UP000050525">
    <property type="component" value="Unassembled WGS sequence"/>
</dbReference>
<protein>
    <submittedName>
        <fullName evidence="1">Uncharacterized protein</fullName>
    </submittedName>
</protein>
<evidence type="ECO:0000313" key="2">
    <source>
        <dbReference type="Proteomes" id="UP000050525"/>
    </source>
</evidence>
<reference evidence="1 2" key="1">
    <citation type="journal article" date="2012" name="Genome Biol.">
        <title>Sequencing three crocodilian genomes to illuminate the evolution of archosaurs and amniotes.</title>
        <authorList>
            <person name="St John J.A."/>
            <person name="Braun E.L."/>
            <person name="Isberg S.R."/>
            <person name="Miles L.G."/>
            <person name="Chong A.Y."/>
            <person name="Gongora J."/>
            <person name="Dalzell P."/>
            <person name="Moran C."/>
            <person name="Bed'hom B."/>
            <person name="Abzhanov A."/>
            <person name="Burgess S.C."/>
            <person name="Cooksey A.M."/>
            <person name="Castoe T.A."/>
            <person name="Crawford N.G."/>
            <person name="Densmore L.D."/>
            <person name="Drew J.C."/>
            <person name="Edwards S.V."/>
            <person name="Faircloth B.C."/>
            <person name="Fujita M.K."/>
            <person name="Greenwold M.J."/>
            <person name="Hoffmann F.G."/>
            <person name="Howard J.M."/>
            <person name="Iguchi T."/>
            <person name="Janes D.E."/>
            <person name="Khan S.Y."/>
            <person name="Kohno S."/>
            <person name="de Koning A.J."/>
            <person name="Lance S.L."/>
            <person name="McCarthy F.M."/>
            <person name="McCormack J.E."/>
            <person name="Merchant M.E."/>
            <person name="Peterson D.G."/>
            <person name="Pollock D.D."/>
            <person name="Pourmand N."/>
            <person name="Raney B.J."/>
            <person name="Roessler K.A."/>
            <person name="Sanford J.R."/>
            <person name="Sawyer R.H."/>
            <person name="Schmidt C.J."/>
            <person name="Triplett E.W."/>
            <person name="Tuberville T.D."/>
            <person name="Venegas-Anaya M."/>
            <person name="Howard J.T."/>
            <person name="Jarvis E.D."/>
            <person name="Guillette L.J.Jr."/>
            <person name="Glenn T.C."/>
            <person name="Green R.E."/>
            <person name="Ray D.A."/>
        </authorList>
    </citation>
    <scope>NUCLEOTIDE SEQUENCE [LARGE SCALE GENOMIC DNA]</scope>
    <source>
        <strain evidence="1">KSC_2009_1</strain>
    </source>
</reference>